<feature type="transmembrane region" description="Helical" evidence="6">
    <location>
        <begin position="759"/>
        <end position="781"/>
    </location>
</feature>
<evidence type="ECO:0000313" key="9">
    <source>
        <dbReference type="EMBL" id="GAO43175.1"/>
    </source>
</evidence>
<feature type="domain" description="ABC3 transporter permease C-terminal" evidence="7">
    <location>
        <begin position="680"/>
        <end position="790"/>
    </location>
</feature>
<evidence type="ECO:0000256" key="5">
    <source>
        <dbReference type="ARBA" id="ARBA00023136"/>
    </source>
</evidence>
<evidence type="ECO:0000256" key="1">
    <source>
        <dbReference type="ARBA" id="ARBA00004651"/>
    </source>
</evidence>
<dbReference type="InterPro" id="IPR025857">
    <property type="entry name" value="MacB_PCD"/>
</dbReference>
<evidence type="ECO:0000256" key="6">
    <source>
        <dbReference type="SAM" id="Phobius"/>
    </source>
</evidence>
<dbReference type="Pfam" id="PF02687">
    <property type="entry name" value="FtsX"/>
    <property type="match status" value="2"/>
</dbReference>
<feature type="transmembrane region" description="Helical" evidence="6">
    <location>
        <begin position="437"/>
        <end position="458"/>
    </location>
</feature>
<evidence type="ECO:0000256" key="2">
    <source>
        <dbReference type="ARBA" id="ARBA00022475"/>
    </source>
</evidence>
<dbReference type="PANTHER" id="PTHR30572">
    <property type="entry name" value="MEMBRANE COMPONENT OF TRANSPORTER-RELATED"/>
    <property type="match status" value="1"/>
</dbReference>
<evidence type="ECO:0000259" key="7">
    <source>
        <dbReference type="Pfam" id="PF02687"/>
    </source>
</evidence>
<dbReference type="AlphaFoldDB" id="A0A0E9N1F6"/>
<feature type="transmembrane region" description="Helical" evidence="6">
    <location>
        <begin position="21"/>
        <end position="41"/>
    </location>
</feature>
<comment type="subcellular location">
    <subcellularLocation>
        <location evidence="1">Cell membrane</location>
        <topology evidence="1">Multi-pass membrane protein</topology>
    </subcellularLocation>
</comment>
<evidence type="ECO:0000256" key="4">
    <source>
        <dbReference type="ARBA" id="ARBA00022989"/>
    </source>
</evidence>
<keyword evidence="5 6" id="KW-0472">Membrane</keyword>
<dbReference type="STRING" id="1220578.FPE01S_02_02790"/>
<feature type="domain" description="MacB-like periplasmic core" evidence="8">
    <location>
        <begin position="20"/>
        <end position="240"/>
    </location>
</feature>
<name>A0A0E9N1F6_9BACT</name>
<keyword evidence="4 6" id="KW-1133">Transmembrane helix</keyword>
<feature type="transmembrane region" description="Helical" evidence="6">
    <location>
        <begin position="390"/>
        <end position="416"/>
    </location>
</feature>
<organism evidence="9 10">
    <name type="scientific">Flavihumibacter petaseus NBRC 106054</name>
    <dbReference type="NCBI Taxonomy" id="1220578"/>
    <lineage>
        <taxon>Bacteria</taxon>
        <taxon>Pseudomonadati</taxon>
        <taxon>Bacteroidota</taxon>
        <taxon>Chitinophagia</taxon>
        <taxon>Chitinophagales</taxon>
        <taxon>Chitinophagaceae</taxon>
        <taxon>Flavihumibacter</taxon>
    </lineage>
</organism>
<dbReference type="OrthoDB" id="5933722at2"/>
<evidence type="ECO:0000313" key="10">
    <source>
        <dbReference type="Proteomes" id="UP000033121"/>
    </source>
</evidence>
<evidence type="ECO:0000259" key="8">
    <source>
        <dbReference type="Pfam" id="PF12704"/>
    </source>
</evidence>
<reference evidence="9 10" key="1">
    <citation type="submission" date="2015-04" db="EMBL/GenBank/DDBJ databases">
        <title>Whole genome shotgun sequence of Flavihumibacter petaseus NBRC 106054.</title>
        <authorList>
            <person name="Miyazawa S."/>
            <person name="Hosoyama A."/>
            <person name="Hashimoto M."/>
            <person name="Noguchi M."/>
            <person name="Tsuchikane K."/>
            <person name="Ohji S."/>
            <person name="Yamazoe A."/>
            <person name="Ichikawa N."/>
            <person name="Kimura A."/>
            <person name="Fujita N."/>
        </authorList>
    </citation>
    <scope>NUCLEOTIDE SEQUENCE [LARGE SCALE GENOMIC DNA]</scope>
    <source>
        <strain evidence="9 10">NBRC 106054</strain>
    </source>
</reference>
<feature type="transmembrane region" description="Helical" evidence="6">
    <location>
        <begin position="295"/>
        <end position="317"/>
    </location>
</feature>
<dbReference type="PROSITE" id="PS51257">
    <property type="entry name" value="PROKAR_LIPOPROTEIN"/>
    <property type="match status" value="1"/>
</dbReference>
<dbReference type="InterPro" id="IPR050250">
    <property type="entry name" value="Macrolide_Exporter_MacB"/>
</dbReference>
<dbReference type="InterPro" id="IPR003838">
    <property type="entry name" value="ABC3_permease_C"/>
</dbReference>
<keyword evidence="3 6" id="KW-0812">Transmembrane</keyword>
<evidence type="ECO:0000256" key="3">
    <source>
        <dbReference type="ARBA" id="ARBA00022692"/>
    </source>
</evidence>
<dbReference type="Proteomes" id="UP000033121">
    <property type="component" value="Unassembled WGS sequence"/>
</dbReference>
<keyword evidence="10" id="KW-1185">Reference proteome</keyword>
<accession>A0A0E9N1F6</accession>
<dbReference type="EMBL" id="BBWV01000002">
    <property type="protein sequence ID" value="GAO43175.1"/>
    <property type="molecule type" value="Genomic_DNA"/>
</dbReference>
<feature type="transmembrane region" description="Helical" evidence="6">
    <location>
        <begin position="351"/>
        <end position="370"/>
    </location>
</feature>
<feature type="domain" description="ABC3 transporter permease C-terminal" evidence="7">
    <location>
        <begin position="301"/>
        <end position="417"/>
    </location>
</feature>
<comment type="caution">
    <text evidence="9">The sequence shown here is derived from an EMBL/GenBank/DDBJ whole genome shotgun (WGS) entry which is preliminary data.</text>
</comment>
<dbReference type="Pfam" id="PF12704">
    <property type="entry name" value="MacB_PCD"/>
    <property type="match status" value="2"/>
</dbReference>
<protein>
    <submittedName>
        <fullName evidence="9">Putative ABC transporter permease protein</fullName>
    </submittedName>
</protein>
<proteinExistence type="predicted"/>
<dbReference type="GO" id="GO:0022857">
    <property type="term" value="F:transmembrane transporter activity"/>
    <property type="evidence" value="ECO:0007669"/>
    <property type="project" value="TreeGrafter"/>
</dbReference>
<gene>
    <name evidence="9" type="ORF">FPE01S_02_02790</name>
</gene>
<keyword evidence="2" id="KW-1003">Cell membrane</keyword>
<dbReference type="GO" id="GO:0005886">
    <property type="term" value="C:plasma membrane"/>
    <property type="evidence" value="ECO:0007669"/>
    <property type="project" value="UniProtKB-SubCell"/>
</dbReference>
<feature type="domain" description="MacB-like periplasmic core" evidence="8">
    <location>
        <begin position="470"/>
        <end position="633"/>
    </location>
</feature>
<feature type="transmembrane region" description="Helical" evidence="6">
    <location>
        <begin position="675"/>
        <end position="698"/>
    </location>
</feature>
<sequence length="798" mass="87591">MFRNYFLTAVRNLLHHKTYSVINIAGLSFGLACVLCILLYVNDEVSYDRFHHHTEQIYRIDKTVSKEDGRVSTGSYTGYFPGPRFAAKIPDIQQFVRFQTTYADIKNGSEIQSQTVSIADANFFTVFNFPLLHGSAATALSRPNSVVITEDVAKKFFGSTDVTGNTISIKGQEGFTPYEVTAVARNCPQNSSIRFEIVMPLQVSAADENKNENWFNSFLTTFVVLSPGAELAAVNQKMNRVFEADANESISLIRSRYGIQDIGISYVLEPLADIHLGKMVSSENESLFNKSNPTYSWILSAVAVFILLIACINFVNLSVARSSKRAKEIGIRKLMGGSPQQLMIRFMGESFILCIAAFALALVIVSAFLPVFNQLTSKALSLSYLLQLKSLASCAGILVITGLLAGFYPALVLSAYQPVKTIYNRVQAGGGNYLQKALVVVQFSLATFLIAGTLAIFLQANFLTTQKLGYDDSDLITVNKAGLSRKDAALFKQLLLEQPGVAGVAFKNQDFSGNTVKVNGETNINVIVETPDEGYLPLLKAPILSGRNFSAAFASDPVNAALVNETFVKEAGWKEPLGQKIESIDGGRSYFVVGVVKDYHFKPMTEKVTPQLFTMNPNNDYGTAYIKIKPGTASASLLCVSKTFSKLFPLDPFVYSFKQEQNENSYAAERRWKKMILASAMLTIFISCIGLFGLSVLSAERRTKEIGVRKVLGASAGNILALLSTGFLKLVFISLLIALPASWLATNQWLQHYPYRITLSWWLFGASGLLVTGIALATVSFHSLRAAMANPVKSLRTE</sequence>
<dbReference type="RefSeq" id="WP_046369098.1">
    <property type="nucleotide sequence ID" value="NZ_BBWV01000002.1"/>
</dbReference>
<feature type="transmembrane region" description="Helical" evidence="6">
    <location>
        <begin position="719"/>
        <end position="739"/>
    </location>
</feature>
<dbReference type="PANTHER" id="PTHR30572:SF18">
    <property type="entry name" value="ABC-TYPE MACROLIDE FAMILY EXPORT SYSTEM PERMEASE COMPONENT 2"/>
    <property type="match status" value="1"/>
</dbReference>